<name>A0A022WAS8_TRIRU</name>
<dbReference type="GO" id="GO:0016616">
    <property type="term" value="F:oxidoreductase activity, acting on the CH-OH group of donors, NAD or NADP as acceptor"/>
    <property type="evidence" value="ECO:0007669"/>
    <property type="project" value="TreeGrafter"/>
</dbReference>
<dbReference type="OrthoDB" id="9876299at2759"/>
<dbReference type="InterPro" id="IPR002347">
    <property type="entry name" value="SDR_fam"/>
</dbReference>
<dbReference type="PRINTS" id="PR00081">
    <property type="entry name" value="GDHRDH"/>
</dbReference>
<dbReference type="PANTHER" id="PTHR45458">
    <property type="entry name" value="SHORT-CHAIN DEHYDROGENASE/REDUCTASE SDR"/>
    <property type="match status" value="1"/>
</dbReference>
<gene>
    <name evidence="1" type="ORF">H103_02266</name>
</gene>
<protein>
    <recommendedName>
        <fullName evidence="2">Toxin biosynthesis ketoreductase</fullName>
    </recommendedName>
</protein>
<reference evidence="1" key="1">
    <citation type="submission" date="2014-02" db="EMBL/GenBank/DDBJ databases">
        <title>The Genome Sequence of Trichophyton rubrum (morphotype fischeri) CBS 288.86.</title>
        <authorList>
            <consortium name="The Broad Institute Genomics Platform"/>
            <person name="Cuomo C.A."/>
            <person name="White T.C."/>
            <person name="Graser Y."/>
            <person name="Martinez-Rossi N."/>
            <person name="Heitman J."/>
            <person name="Young S.K."/>
            <person name="Zeng Q."/>
            <person name="Gargeya S."/>
            <person name="Abouelleil A."/>
            <person name="Alvarado L."/>
            <person name="Chapman S.B."/>
            <person name="Gainer-Dewar J."/>
            <person name="Goldberg J."/>
            <person name="Griggs A."/>
            <person name="Gujja S."/>
            <person name="Hansen M."/>
            <person name="Howarth C."/>
            <person name="Imamovic A."/>
            <person name="Larimer J."/>
            <person name="Martinez D."/>
            <person name="Murphy C."/>
            <person name="Pearson M.D."/>
            <person name="Persinoti G."/>
            <person name="Poon T."/>
            <person name="Priest M."/>
            <person name="Roberts A.D."/>
            <person name="Saif S."/>
            <person name="Shea T.D."/>
            <person name="Sykes S.N."/>
            <person name="Wortman J."/>
            <person name="Nusbaum C."/>
            <person name="Birren B."/>
        </authorList>
    </citation>
    <scope>NUCLEOTIDE SEQUENCE [LARGE SCALE GENOMIC DNA]</scope>
    <source>
        <strain evidence="1">CBS 288.86</strain>
    </source>
</reference>
<organism evidence="1">
    <name type="scientific">Trichophyton rubrum CBS 288.86</name>
    <dbReference type="NCBI Taxonomy" id="1215330"/>
    <lineage>
        <taxon>Eukaryota</taxon>
        <taxon>Fungi</taxon>
        <taxon>Dikarya</taxon>
        <taxon>Ascomycota</taxon>
        <taxon>Pezizomycotina</taxon>
        <taxon>Eurotiomycetes</taxon>
        <taxon>Eurotiomycetidae</taxon>
        <taxon>Onygenales</taxon>
        <taxon>Arthrodermataceae</taxon>
        <taxon>Trichophyton</taxon>
    </lineage>
</organism>
<accession>A0A022WAS8</accession>
<dbReference type="HOGENOM" id="CLU_010194_9_1_1"/>
<dbReference type="EMBL" id="KK207759">
    <property type="protein sequence ID" value="EZF55143.1"/>
    <property type="molecule type" value="Genomic_DNA"/>
</dbReference>
<dbReference type="CDD" id="cd05325">
    <property type="entry name" value="carb_red_sniffer_like_SDR_c"/>
    <property type="match status" value="1"/>
</dbReference>
<proteinExistence type="predicted"/>
<dbReference type="PANTHER" id="PTHR45458:SF3">
    <property type="entry name" value="CHAIN DEHYDROGENASE (ATSC), PUTATIVE-RELATED"/>
    <property type="match status" value="1"/>
</dbReference>
<dbReference type="Pfam" id="PF00106">
    <property type="entry name" value="adh_short"/>
    <property type="match status" value="1"/>
</dbReference>
<dbReference type="Gene3D" id="3.40.50.720">
    <property type="entry name" value="NAD(P)-binding Rossmann-like Domain"/>
    <property type="match status" value="1"/>
</dbReference>
<dbReference type="SUPFAM" id="SSF51735">
    <property type="entry name" value="NAD(P)-binding Rossmann-fold domains"/>
    <property type="match status" value="1"/>
</dbReference>
<dbReference type="Proteomes" id="UP000023758">
    <property type="component" value="Unassembled WGS sequence"/>
</dbReference>
<dbReference type="AlphaFoldDB" id="A0A022WAS8"/>
<evidence type="ECO:0008006" key="2">
    <source>
        <dbReference type="Google" id="ProtNLM"/>
    </source>
</evidence>
<dbReference type="InterPro" id="IPR036291">
    <property type="entry name" value="NAD(P)-bd_dom_sf"/>
</dbReference>
<evidence type="ECO:0000313" key="1">
    <source>
        <dbReference type="EMBL" id="EZF55143.1"/>
    </source>
</evidence>
<dbReference type="InterPro" id="IPR052184">
    <property type="entry name" value="SDR_enzymes"/>
</dbReference>
<sequence length="258" mass="27433">MAPNTIYIITGASRGIGLGLALAYVARPSTTVIGIVRNESSASALLEAMNQSPRGTNSVLRIAQLDFSMRLTPQTIRERINMAAGDLNHVNTVICAAGHVTAIMPTVEMTADHLRECFEINTIGPLMVLQAVRDLLEKGNGATGLPPKFIVLSSSVGSIGQMEPFPGGAYGPSKAAVNYIAKSIHLQMAQSGLVSVALHPGWVQTKMGDFMAKAWNYAGGPPDTLEESVKGIITIVDEATRVRYSGKFIAQTGVEIPW</sequence>